<evidence type="ECO:0000313" key="3">
    <source>
        <dbReference type="Proteomes" id="UP001497444"/>
    </source>
</evidence>
<keyword evidence="3" id="KW-1185">Reference proteome</keyword>
<dbReference type="EMBL" id="OZ020106">
    <property type="protein sequence ID" value="CAK9257965.1"/>
    <property type="molecule type" value="Genomic_DNA"/>
</dbReference>
<accession>A0ABP0VX56</accession>
<name>A0ABP0VX56_9BRYO</name>
<sequence length="335" mass="36413">MPDETQSGLGQELDDPKALHQETCRYCQDAKDQCAGKVVVLPHASQKQLLEASNCNIGCSHGVVSSRLRCDEKLEEKYKRARNFYDVASSSNTSSAEKEEEEEENISTSMSRMTSQAADAVTDSAMSWQPPATSSMQDQMLHDALRGSSDNHPLKAPEDAAVTASSNQRLQDSHSASDFERTAEQLVAEDPETATAPPSSGYDTSLDSWIRSLVPGSLCTAAHGHNDDLDEHTDEDLGSAERREDHALLEAEDNNEMENDETFYVLGSGACLLGSNLKGTLVPSPYTGELHDGTTNLQQWFAPGVAMNLGTIVPSFDMHVPEAAFVQYGIDQVLQ</sequence>
<evidence type="ECO:0000256" key="1">
    <source>
        <dbReference type="SAM" id="MobiDB-lite"/>
    </source>
</evidence>
<organism evidence="2 3">
    <name type="scientific">Sphagnum jensenii</name>
    <dbReference type="NCBI Taxonomy" id="128206"/>
    <lineage>
        <taxon>Eukaryota</taxon>
        <taxon>Viridiplantae</taxon>
        <taxon>Streptophyta</taxon>
        <taxon>Embryophyta</taxon>
        <taxon>Bryophyta</taxon>
        <taxon>Sphagnophytina</taxon>
        <taxon>Sphagnopsida</taxon>
        <taxon>Sphagnales</taxon>
        <taxon>Sphagnaceae</taxon>
        <taxon>Sphagnum</taxon>
    </lineage>
</organism>
<proteinExistence type="predicted"/>
<feature type="region of interest" description="Disordered" evidence="1">
    <location>
        <begin position="88"/>
        <end position="180"/>
    </location>
</feature>
<reference evidence="2" key="1">
    <citation type="submission" date="2024-02" db="EMBL/GenBank/DDBJ databases">
        <authorList>
            <consortium name="ELIXIR-Norway"/>
            <consortium name="Elixir Norway"/>
        </authorList>
    </citation>
    <scope>NUCLEOTIDE SEQUENCE</scope>
</reference>
<dbReference type="Proteomes" id="UP001497444">
    <property type="component" value="Chromosome 11"/>
</dbReference>
<evidence type="ECO:0000313" key="2">
    <source>
        <dbReference type="EMBL" id="CAK9257965.1"/>
    </source>
</evidence>
<feature type="compositionally biased region" description="Polar residues" evidence="1">
    <location>
        <begin position="124"/>
        <end position="138"/>
    </location>
</feature>
<feature type="compositionally biased region" description="Basic and acidic residues" evidence="1">
    <location>
        <begin position="171"/>
        <end position="180"/>
    </location>
</feature>
<protein>
    <submittedName>
        <fullName evidence="2">Uncharacterized protein</fullName>
    </submittedName>
</protein>
<gene>
    <name evidence="2" type="ORF">CSSPJE1EN1_LOCUS3443</name>
</gene>